<dbReference type="GO" id="GO:0016717">
    <property type="term" value="F:oxidoreductase activity, acting on paired donors, with oxidation of a pair of donors resulting in the reduction of molecular oxygen to two molecules of water"/>
    <property type="evidence" value="ECO:0007669"/>
    <property type="project" value="InterPro"/>
</dbReference>
<feature type="domain" description="Fatty acid desaturase N-terminal" evidence="8">
    <location>
        <begin position="35"/>
        <end position="70"/>
    </location>
</feature>
<dbReference type="Pfam" id="PF11960">
    <property type="entry name" value="DUF3474"/>
    <property type="match status" value="1"/>
</dbReference>
<evidence type="ECO:0000259" key="8">
    <source>
        <dbReference type="Pfam" id="PF11960"/>
    </source>
</evidence>
<dbReference type="InterPro" id="IPR005804">
    <property type="entry name" value="FA_desaturase_dom"/>
</dbReference>
<comment type="subcellular location">
    <subcellularLocation>
        <location evidence="1">Membrane</location>
    </subcellularLocation>
</comment>
<gene>
    <name evidence="9" type="ORF">OBBRIDRAFT_764129</name>
</gene>
<keyword evidence="10" id="KW-1185">Reference proteome</keyword>
<accession>A0A8E2APW2</accession>
<dbReference type="Pfam" id="PF00487">
    <property type="entry name" value="FA_desaturase"/>
    <property type="match status" value="1"/>
</dbReference>
<keyword evidence="4" id="KW-0560">Oxidoreductase</keyword>
<evidence type="ECO:0000313" key="9">
    <source>
        <dbReference type="EMBL" id="OCH84562.1"/>
    </source>
</evidence>
<dbReference type="GO" id="GO:0006629">
    <property type="term" value="P:lipid metabolic process"/>
    <property type="evidence" value="ECO:0007669"/>
    <property type="project" value="InterPro"/>
</dbReference>
<dbReference type="OrthoDB" id="1461976at2759"/>
<evidence type="ECO:0000313" key="10">
    <source>
        <dbReference type="Proteomes" id="UP000250043"/>
    </source>
</evidence>
<feature type="domain" description="Fatty acid desaturase" evidence="7">
    <location>
        <begin position="106"/>
        <end position="380"/>
    </location>
</feature>
<keyword evidence="5" id="KW-0472">Membrane</keyword>
<evidence type="ECO:0000256" key="2">
    <source>
        <dbReference type="ARBA" id="ARBA00005189"/>
    </source>
</evidence>
<dbReference type="AlphaFoldDB" id="A0A8E2APW2"/>
<evidence type="ECO:0000256" key="4">
    <source>
        <dbReference type="ARBA" id="ARBA00023002"/>
    </source>
</evidence>
<organism evidence="9 10">
    <name type="scientific">Obba rivulosa</name>
    <dbReference type="NCBI Taxonomy" id="1052685"/>
    <lineage>
        <taxon>Eukaryota</taxon>
        <taxon>Fungi</taxon>
        <taxon>Dikarya</taxon>
        <taxon>Basidiomycota</taxon>
        <taxon>Agaricomycotina</taxon>
        <taxon>Agaricomycetes</taxon>
        <taxon>Polyporales</taxon>
        <taxon>Gelatoporiaceae</taxon>
        <taxon>Obba</taxon>
    </lineage>
</organism>
<reference evidence="9 10" key="1">
    <citation type="submission" date="2016-07" db="EMBL/GenBank/DDBJ databases">
        <title>Draft genome of the white-rot fungus Obba rivulosa 3A-2.</title>
        <authorList>
            <consortium name="DOE Joint Genome Institute"/>
            <person name="Miettinen O."/>
            <person name="Riley R."/>
            <person name="Acob R."/>
            <person name="Barry K."/>
            <person name="Cullen D."/>
            <person name="De Vries R."/>
            <person name="Hainaut M."/>
            <person name="Hatakka A."/>
            <person name="Henrissat B."/>
            <person name="Hilden K."/>
            <person name="Kuo R."/>
            <person name="Labutti K."/>
            <person name="Lipzen A."/>
            <person name="Makela M.R."/>
            <person name="Sandor L."/>
            <person name="Spatafora J.W."/>
            <person name="Grigoriev I.V."/>
            <person name="Hibbett D.S."/>
        </authorList>
    </citation>
    <scope>NUCLEOTIDE SEQUENCE [LARGE SCALE GENOMIC DNA]</scope>
    <source>
        <strain evidence="9 10">3A-2</strain>
    </source>
</reference>
<dbReference type="CDD" id="cd03507">
    <property type="entry name" value="Delta12-FADS-like"/>
    <property type="match status" value="1"/>
</dbReference>
<feature type="region of interest" description="Disordered" evidence="6">
    <location>
        <begin position="1"/>
        <end position="30"/>
    </location>
</feature>
<evidence type="ECO:0000256" key="3">
    <source>
        <dbReference type="ARBA" id="ARBA00009295"/>
    </source>
</evidence>
<dbReference type="InterPro" id="IPR021863">
    <property type="entry name" value="FAS_N"/>
</dbReference>
<name>A0A8E2APW2_9APHY</name>
<dbReference type="InterPro" id="IPR012171">
    <property type="entry name" value="Fatty_acid_desaturase"/>
</dbReference>
<protein>
    <recommendedName>
        <fullName evidence="11">Fatty acid desaturase domain-containing protein</fullName>
    </recommendedName>
</protein>
<evidence type="ECO:0000259" key="7">
    <source>
        <dbReference type="Pfam" id="PF00487"/>
    </source>
</evidence>
<dbReference type="GO" id="GO:0016020">
    <property type="term" value="C:membrane"/>
    <property type="evidence" value="ECO:0007669"/>
    <property type="project" value="UniProtKB-SubCell"/>
</dbReference>
<evidence type="ECO:0000256" key="5">
    <source>
        <dbReference type="ARBA" id="ARBA00023136"/>
    </source>
</evidence>
<dbReference type="EMBL" id="KV722659">
    <property type="protein sequence ID" value="OCH84562.1"/>
    <property type="molecule type" value="Genomic_DNA"/>
</dbReference>
<evidence type="ECO:0000256" key="1">
    <source>
        <dbReference type="ARBA" id="ARBA00004370"/>
    </source>
</evidence>
<comment type="pathway">
    <text evidence="2">Lipid metabolism.</text>
</comment>
<comment type="similarity">
    <text evidence="3">Belongs to the fatty acid desaturase type 1 family.</text>
</comment>
<sequence length="426" mass="49417">MSKSSEDLALPGPSSSMQRMETKAKCSDSPLPEFTPLPWTLAEIRAAIPPHLFLRQTRRGMAYLIRDLAMAAVAWELATLIDPFYARQHVVERLGPFGAECARWAAWLVYWWFQGLIFTGVWVIGHECGHGAFSPNQNICDAIGYIVHTLLWTPYFSWKISHHRHHCNHASMERDEVYVPKTRSDLGIPQEGSDVEFDYDEFFSDTPIYTLYMLIRQQLFAFPAYLICNVSGQKSYPKWTNHFSPNSVLFSPAQREAVLVSNLGILTMICIVSFASKTWGTAAIIKYYGIPWLCVTHWFIMITYLHHTDPELPHYRDAQWNFQRGAAATVDRDFLGWMGRFFLHDVAHFHVIHHFFPKMPFYHGPEATEYLEAFIGEHYRRSDKPVFRALWDNYNNCQFVDDEGDIVFFRNKRGQAVRRPASCTRQ</sequence>
<dbReference type="PANTHER" id="PTHR32100">
    <property type="entry name" value="OMEGA-6 FATTY ACID DESATURASE, CHLOROPLASTIC"/>
    <property type="match status" value="1"/>
</dbReference>
<proteinExistence type="inferred from homology"/>
<dbReference type="Proteomes" id="UP000250043">
    <property type="component" value="Unassembled WGS sequence"/>
</dbReference>
<evidence type="ECO:0000256" key="6">
    <source>
        <dbReference type="SAM" id="MobiDB-lite"/>
    </source>
</evidence>
<evidence type="ECO:0008006" key="11">
    <source>
        <dbReference type="Google" id="ProtNLM"/>
    </source>
</evidence>